<proteinExistence type="predicted"/>
<dbReference type="EMBL" id="CP065959">
    <property type="protein sequence ID" value="QQC90518.1"/>
    <property type="molecule type" value="Genomic_DNA"/>
</dbReference>
<dbReference type="RefSeq" id="WP_076685199.1">
    <property type="nucleotide sequence ID" value="NZ_CP015588.1"/>
</dbReference>
<evidence type="ECO:0000313" key="1">
    <source>
        <dbReference type="EMBL" id="APY87187.1"/>
    </source>
</evidence>
<dbReference type="KEGG" id="ssia:A7J05_16900"/>
<dbReference type="AlphaFoldDB" id="A0A1P8THT9"/>
<reference evidence="2 4" key="2">
    <citation type="submission" date="2020-12" db="EMBL/GenBank/DDBJ databases">
        <title>Identification and biosynthesis of polyene macrolides produced by Streptomyces alfalfae Men-myco-93-63.</title>
        <authorList>
            <person name="Liu D."/>
            <person name="Li Y."/>
            <person name="Liu L."/>
            <person name="Han X."/>
            <person name="Shen F."/>
        </authorList>
    </citation>
    <scope>NUCLEOTIDE SEQUENCE [LARGE SCALE GENOMIC DNA]</scope>
    <source>
        <strain evidence="2 4">Men-myco-93-63</strain>
    </source>
</reference>
<accession>A0A1P8THT9</accession>
<evidence type="ECO:0000313" key="3">
    <source>
        <dbReference type="Proteomes" id="UP000187191"/>
    </source>
</evidence>
<protein>
    <submittedName>
        <fullName evidence="2">Uncharacterized protein</fullName>
    </submittedName>
</protein>
<dbReference type="EMBL" id="CP015588">
    <property type="protein sequence ID" value="APY87187.1"/>
    <property type="molecule type" value="Genomic_DNA"/>
</dbReference>
<organism evidence="2 4">
    <name type="scientific">Streptomyces alfalfae</name>
    <dbReference type="NCBI Taxonomy" id="1642299"/>
    <lineage>
        <taxon>Bacteria</taxon>
        <taxon>Bacillati</taxon>
        <taxon>Actinomycetota</taxon>
        <taxon>Actinomycetes</taxon>
        <taxon>Kitasatosporales</taxon>
        <taxon>Streptomycetaceae</taxon>
        <taxon>Streptomyces</taxon>
    </lineage>
</organism>
<name>A0A1P8THT9_9ACTN</name>
<dbReference type="Proteomes" id="UP000187191">
    <property type="component" value="Chromosome"/>
</dbReference>
<dbReference type="OrthoDB" id="4263023at2"/>
<evidence type="ECO:0000313" key="2">
    <source>
        <dbReference type="EMBL" id="QQC90518.1"/>
    </source>
</evidence>
<dbReference type="Proteomes" id="UP000596130">
    <property type="component" value="Chromosome"/>
</dbReference>
<gene>
    <name evidence="1" type="ORF">A7J05_16900</name>
    <name evidence="2" type="ORF">I8755_20485</name>
</gene>
<keyword evidence="3" id="KW-1185">Reference proteome</keyword>
<sequence length="72" mass="7851">MSRLNLAHLTLTAAQNIQTADKVRRDPVVVKAAKQFAEDGVQALRSGGVLAREARSSWRRHSPLAKRTGTGE</sequence>
<reference evidence="1 3" key="1">
    <citation type="submission" date="2016-05" db="EMBL/GenBank/DDBJ databases">
        <authorList>
            <person name="Gu J."/>
        </authorList>
    </citation>
    <scope>NUCLEOTIDE SEQUENCE [LARGE SCALE GENOMIC DNA]</scope>
    <source>
        <strain evidence="1 3">ACCC40021</strain>
    </source>
</reference>
<evidence type="ECO:0000313" key="4">
    <source>
        <dbReference type="Proteomes" id="UP000596130"/>
    </source>
</evidence>